<evidence type="ECO:0000313" key="3">
    <source>
        <dbReference type="EMBL" id="MBZ9778958.1"/>
    </source>
</evidence>
<feature type="domain" description="Protein YjdM C-terminal" evidence="2">
    <location>
        <begin position="52"/>
        <end position="119"/>
    </location>
</feature>
<dbReference type="Pfam" id="PF22191">
    <property type="entry name" value="IBR_1"/>
    <property type="match status" value="1"/>
</dbReference>
<evidence type="ECO:0000256" key="1">
    <source>
        <dbReference type="SAM" id="MobiDB-lite"/>
    </source>
</evidence>
<name>A0ABS7XJ12_9FLAO</name>
<dbReference type="SUPFAM" id="SSF57783">
    <property type="entry name" value="Zinc beta-ribbon"/>
    <property type="match status" value="1"/>
</dbReference>
<dbReference type="InterPro" id="IPR013988">
    <property type="entry name" value="YjdM_C"/>
</dbReference>
<dbReference type="PANTHER" id="PTHR30305">
    <property type="entry name" value="PROTEIN YJDM-RELATED"/>
    <property type="match status" value="1"/>
</dbReference>
<reference evidence="4" key="1">
    <citation type="submission" date="2023-07" db="EMBL/GenBank/DDBJ databases">
        <title>Novel species isolated from saline lakes on Tibetan Plateau.</title>
        <authorList>
            <person name="Lu H."/>
        </authorList>
    </citation>
    <scope>NUCLEOTIDE SEQUENCE [LARGE SCALE GENOMIC DNA]</scope>
    <source>
        <strain evidence="4">CAK8W</strain>
    </source>
</reference>
<evidence type="ECO:0000313" key="4">
    <source>
        <dbReference type="Proteomes" id="UP001199314"/>
    </source>
</evidence>
<dbReference type="PANTHER" id="PTHR30305:SF3">
    <property type="entry name" value="PROTEIN YJDM"/>
    <property type="match status" value="1"/>
</dbReference>
<sequence length="119" mass="13134">MSEELKECPNCKSPYGYSVGQGSYNCPQCSFEWNIEEKKPEGNEAESKEPLIKDANGNVLENGDNVVIVKDLPVKGFPKPLKAGTKVKNIRLTDGDHNIDCKIKDFGAMALKSQFVKKA</sequence>
<keyword evidence="4" id="KW-1185">Reference proteome</keyword>
<organism evidence="3 4">
    <name type="scientific">Psychroflexus longus</name>
    <dbReference type="NCBI Taxonomy" id="2873596"/>
    <lineage>
        <taxon>Bacteria</taxon>
        <taxon>Pseudomonadati</taxon>
        <taxon>Bacteroidota</taxon>
        <taxon>Flavobacteriia</taxon>
        <taxon>Flavobacteriales</taxon>
        <taxon>Flavobacteriaceae</taxon>
        <taxon>Psychroflexus</taxon>
    </lineage>
</organism>
<dbReference type="SUPFAM" id="SSF82057">
    <property type="entry name" value="Prokaryotic SH3-related domain"/>
    <property type="match status" value="1"/>
</dbReference>
<accession>A0ABS7XJ12</accession>
<dbReference type="Gene3D" id="2.20.25.10">
    <property type="match status" value="1"/>
</dbReference>
<dbReference type="InterPro" id="IPR004624">
    <property type="entry name" value="YjdM"/>
</dbReference>
<dbReference type="NCBIfam" id="TIGR00686">
    <property type="entry name" value="phnA"/>
    <property type="match status" value="1"/>
</dbReference>
<protein>
    <submittedName>
        <fullName evidence="3">Alkylphosphonate utilization protein</fullName>
    </submittedName>
</protein>
<feature type="region of interest" description="Disordered" evidence="1">
    <location>
        <begin position="1"/>
        <end position="23"/>
    </location>
</feature>
<dbReference type="EMBL" id="JAIQZE010000008">
    <property type="protein sequence ID" value="MBZ9778958.1"/>
    <property type="molecule type" value="Genomic_DNA"/>
</dbReference>
<dbReference type="Proteomes" id="UP001199314">
    <property type="component" value="Unassembled WGS sequence"/>
</dbReference>
<proteinExistence type="predicted"/>
<evidence type="ECO:0000259" key="2">
    <source>
        <dbReference type="Pfam" id="PF03831"/>
    </source>
</evidence>
<dbReference type="Pfam" id="PF03831">
    <property type="entry name" value="YjdM"/>
    <property type="match status" value="1"/>
</dbReference>
<dbReference type="Gene3D" id="2.30.30.40">
    <property type="entry name" value="SH3 Domains"/>
    <property type="match status" value="1"/>
</dbReference>
<comment type="caution">
    <text evidence="3">The sequence shown here is derived from an EMBL/GenBank/DDBJ whole genome shotgun (WGS) entry which is preliminary data.</text>
</comment>
<gene>
    <name evidence="3" type="ORF">LB452_08485</name>
</gene>
<dbReference type="RefSeq" id="WP_224461308.1">
    <property type="nucleotide sequence ID" value="NZ_JAIQZE010000008.1"/>
</dbReference>